<feature type="signal peptide" evidence="2">
    <location>
        <begin position="1"/>
        <end position="22"/>
    </location>
</feature>
<evidence type="ECO:0000313" key="5">
    <source>
        <dbReference type="Proteomes" id="UP001210130"/>
    </source>
</evidence>
<sequence length="256" mass="27112">MMNKLILGIAVILAGHTGMASASGFYVAAKAGATQVRSTENTLSSSMLAGGLNNTVGEIDVPSANRTNFTPSFAMGYEFSTDWEQPVRLELAYLAGGEVSQNSTLNTTMTSGWVDSGKFIQNLPVSVQRQQKTRVSTLMLNGYYDYTTGTPFTPYITGGVGVALLKNAASLSQSSAGLSFSSDTFSQNNTQMAWSLGAGVAWALTPALSLDAGYLFTNAGDVTTEGTASNGIITSTWKSHTHLQLHTLQLGLRYTF</sequence>
<evidence type="ECO:0000259" key="3">
    <source>
        <dbReference type="Pfam" id="PF13505"/>
    </source>
</evidence>
<dbReference type="SUPFAM" id="SSF56925">
    <property type="entry name" value="OMPA-like"/>
    <property type="match status" value="1"/>
</dbReference>
<dbReference type="Pfam" id="PF13505">
    <property type="entry name" value="OMP_b-brl"/>
    <property type="match status" value="1"/>
</dbReference>
<evidence type="ECO:0000256" key="2">
    <source>
        <dbReference type="SAM" id="SignalP"/>
    </source>
</evidence>
<dbReference type="InterPro" id="IPR011250">
    <property type="entry name" value="OMP/PagP_B-barrel"/>
</dbReference>
<dbReference type="Gene3D" id="2.40.160.20">
    <property type="match status" value="1"/>
</dbReference>
<feature type="domain" description="Outer membrane protein beta-barrel" evidence="3">
    <location>
        <begin position="20"/>
        <end position="256"/>
    </location>
</feature>
<protein>
    <submittedName>
        <fullName evidence="4">Outer membrane beta-barrel protein</fullName>
    </submittedName>
</protein>
<reference evidence="4 5" key="1">
    <citation type="journal article" date="2023" name="Microbiol. Resour. Announc.">
        <title>Complete Genome Sequence of the First Colistin-Resistant Raoultella electrica Strain.</title>
        <authorList>
            <person name="Aldeia C."/>
            <person name="Campos-Madueno E.I."/>
            <person name="Sendi P."/>
            <person name="Endimiani A."/>
        </authorList>
    </citation>
    <scope>NUCLEOTIDE SEQUENCE [LARGE SCALE GENOMIC DNA]</scope>
    <source>
        <strain evidence="4 5">S2-IND-01-C</strain>
    </source>
</reference>
<dbReference type="RefSeq" id="WP_100683091.1">
    <property type="nucleotide sequence ID" value="NZ_CP041247.1"/>
</dbReference>
<evidence type="ECO:0000313" key="4">
    <source>
        <dbReference type="EMBL" id="WBW60399.1"/>
    </source>
</evidence>
<dbReference type="InterPro" id="IPR027385">
    <property type="entry name" value="Beta-barrel_OMP"/>
</dbReference>
<feature type="chain" id="PRO_5042517091" evidence="2">
    <location>
        <begin position="23"/>
        <end position="256"/>
    </location>
</feature>
<dbReference type="Proteomes" id="UP001210130">
    <property type="component" value="Chromosome"/>
</dbReference>
<dbReference type="EMBL" id="CP112887">
    <property type="protein sequence ID" value="WBW60399.1"/>
    <property type="molecule type" value="Genomic_DNA"/>
</dbReference>
<evidence type="ECO:0000256" key="1">
    <source>
        <dbReference type="ARBA" id="ARBA00022729"/>
    </source>
</evidence>
<gene>
    <name evidence="4" type="ORF">OR613_20640</name>
</gene>
<keyword evidence="1 2" id="KW-0732">Signal</keyword>
<proteinExistence type="predicted"/>
<keyword evidence="5" id="KW-1185">Reference proteome</keyword>
<organism evidence="4 5">
    <name type="scientific">Klebsiella electrica</name>
    <dbReference type="NCBI Taxonomy" id="1259973"/>
    <lineage>
        <taxon>Bacteria</taxon>
        <taxon>Pseudomonadati</taxon>
        <taxon>Pseudomonadota</taxon>
        <taxon>Gammaproteobacteria</taxon>
        <taxon>Enterobacterales</taxon>
        <taxon>Enterobacteriaceae</taxon>
        <taxon>Klebsiella/Raoultella group</taxon>
        <taxon>Klebsiella</taxon>
    </lineage>
</organism>
<name>A0AAJ5QSQ9_9ENTR</name>
<accession>A0AAJ5QSQ9</accession>
<dbReference type="AlphaFoldDB" id="A0AAJ5QSQ9"/>